<name>A0A4Y2NNI0_ARAVE</name>
<dbReference type="OrthoDB" id="3853857at2759"/>
<dbReference type="EMBL" id="BGPR01009513">
    <property type="protein sequence ID" value="GBN40482.1"/>
    <property type="molecule type" value="Genomic_DNA"/>
</dbReference>
<organism evidence="2 3">
    <name type="scientific">Araneus ventricosus</name>
    <name type="common">Orbweaver spider</name>
    <name type="synonym">Epeira ventricosa</name>
    <dbReference type="NCBI Taxonomy" id="182803"/>
    <lineage>
        <taxon>Eukaryota</taxon>
        <taxon>Metazoa</taxon>
        <taxon>Ecdysozoa</taxon>
        <taxon>Arthropoda</taxon>
        <taxon>Chelicerata</taxon>
        <taxon>Arachnida</taxon>
        <taxon>Araneae</taxon>
        <taxon>Araneomorphae</taxon>
        <taxon>Entelegynae</taxon>
        <taxon>Araneoidea</taxon>
        <taxon>Araneidae</taxon>
        <taxon>Araneus</taxon>
    </lineage>
</organism>
<feature type="region of interest" description="Disordered" evidence="1">
    <location>
        <begin position="26"/>
        <end position="72"/>
    </location>
</feature>
<evidence type="ECO:0000256" key="1">
    <source>
        <dbReference type="SAM" id="MobiDB-lite"/>
    </source>
</evidence>
<keyword evidence="3" id="KW-1185">Reference proteome</keyword>
<proteinExistence type="predicted"/>
<dbReference type="Proteomes" id="UP000499080">
    <property type="component" value="Unassembled WGS sequence"/>
</dbReference>
<accession>A0A4Y2NNI0</accession>
<reference evidence="2 3" key="1">
    <citation type="journal article" date="2019" name="Sci. Rep.">
        <title>Orb-weaving spider Araneus ventricosus genome elucidates the spidroin gene catalogue.</title>
        <authorList>
            <person name="Kono N."/>
            <person name="Nakamura H."/>
            <person name="Ohtoshi R."/>
            <person name="Moran D.A.P."/>
            <person name="Shinohara A."/>
            <person name="Yoshida Y."/>
            <person name="Fujiwara M."/>
            <person name="Mori M."/>
            <person name="Tomita M."/>
            <person name="Arakawa K."/>
        </authorList>
    </citation>
    <scope>NUCLEOTIDE SEQUENCE [LARGE SCALE GENOMIC DNA]</scope>
</reference>
<evidence type="ECO:0000313" key="3">
    <source>
        <dbReference type="Proteomes" id="UP000499080"/>
    </source>
</evidence>
<dbReference type="AlphaFoldDB" id="A0A4Y2NNI0"/>
<comment type="caution">
    <text evidence="2">The sequence shown here is derived from an EMBL/GenBank/DDBJ whole genome shotgun (WGS) entry which is preliminary data.</text>
</comment>
<gene>
    <name evidence="2" type="ORF">AVEN_3767_1</name>
</gene>
<feature type="compositionally biased region" description="Basic and acidic residues" evidence="1">
    <location>
        <begin position="48"/>
        <end position="61"/>
    </location>
</feature>
<evidence type="ECO:0000313" key="2">
    <source>
        <dbReference type="EMBL" id="GBN40482.1"/>
    </source>
</evidence>
<sequence length="72" mass="8241">MRTRVGFSNIQRKIILPACQRPATAQNKVVAEDPSEQDHRLHLAWSGRLRDPKKEDQEPIFRSKSFGAQDPS</sequence>
<protein>
    <submittedName>
        <fullName evidence="2">Uncharacterized protein</fullName>
    </submittedName>
</protein>